<accession>U7V247</accession>
<comment type="caution">
    <text evidence="1">The sequence shown here is derived from an EMBL/GenBank/DDBJ whole genome shotgun (WGS) entry which is preliminary data.</text>
</comment>
<reference evidence="1 2" key="1">
    <citation type="submission" date="2013-08" db="EMBL/GenBank/DDBJ databases">
        <authorList>
            <person name="Weinstock G."/>
            <person name="Sodergren E."/>
            <person name="Wylie T."/>
            <person name="Fulton L."/>
            <person name="Fulton R."/>
            <person name="Fronick C."/>
            <person name="O'Laughlin M."/>
            <person name="Godfrey J."/>
            <person name="Miner T."/>
            <person name="Herter B."/>
            <person name="Appelbaum E."/>
            <person name="Cordes M."/>
            <person name="Lek S."/>
            <person name="Wollam A."/>
            <person name="Pepin K.H."/>
            <person name="Palsikar V.B."/>
            <person name="Mitreva M."/>
            <person name="Wilson R.K."/>
        </authorList>
    </citation>
    <scope>NUCLEOTIDE SEQUENCE [LARGE SCALE GENOMIC DNA]</scope>
    <source>
        <strain evidence="1 2">ATCC BAA-474</strain>
    </source>
</reference>
<dbReference type="RefSeq" id="WP_023052278.1">
    <property type="nucleotide sequence ID" value="NZ_CP173070.2"/>
</dbReference>
<keyword evidence="2" id="KW-1185">Reference proteome</keyword>
<sequence length="77" mass="8820">MKLESFENKYKEVIDEGCILSGYLNSYKLTIFGIYNEDGTSMVNYIMQCELESGGSSVKNFENWEGLVLYVKNLESL</sequence>
<proteinExistence type="predicted"/>
<evidence type="ECO:0000313" key="1">
    <source>
        <dbReference type="EMBL" id="ERT65777.1"/>
    </source>
</evidence>
<dbReference type="STRING" id="1319815.HMPREF0202_02750"/>
<dbReference type="EMBL" id="AXZF01000160">
    <property type="protein sequence ID" value="ERT65777.1"/>
    <property type="molecule type" value="Genomic_DNA"/>
</dbReference>
<dbReference type="HOGENOM" id="CLU_2631732_0_0_0"/>
<protein>
    <submittedName>
        <fullName evidence="1">Uncharacterized protein</fullName>
    </submittedName>
</protein>
<name>U7V247_9FUSO</name>
<dbReference type="AlphaFoldDB" id="U7V247"/>
<organism evidence="1 2">
    <name type="scientific">Cetobacterium somerae ATCC BAA-474</name>
    <dbReference type="NCBI Taxonomy" id="1319815"/>
    <lineage>
        <taxon>Bacteria</taxon>
        <taxon>Fusobacteriati</taxon>
        <taxon>Fusobacteriota</taxon>
        <taxon>Fusobacteriia</taxon>
        <taxon>Fusobacteriales</taxon>
        <taxon>Fusobacteriaceae</taxon>
        <taxon>Cetobacterium</taxon>
    </lineage>
</organism>
<evidence type="ECO:0000313" key="2">
    <source>
        <dbReference type="Proteomes" id="UP000017081"/>
    </source>
</evidence>
<dbReference type="Proteomes" id="UP000017081">
    <property type="component" value="Unassembled WGS sequence"/>
</dbReference>
<gene>
    <name evidence="1" type="ORF">HMPREF0202_02750</name>
</gene>